<gene>
    <name evidence="1" type="ORF">A2Z67_00150</name>
</gene>
<organism evidence="1 2">
    <name type="scientific">Candidatus Woesebacteria bacterium RBG_13_36_22</name>
    <dbReference type="NCBI Taxonomy" id="1802478"/>
    <lineage>
        <taxon>Bacteria</taxon>
        <taxon>Candidatus Woeseibacteriota</taxon>
    </lineage>
</organism>
<reference evidence="1 2" key="1">
    <citation type="journal article" date="2016" name="Nat. Commun.">
        <title>Thousands of microbial genomes shed light on interconnected biogeochemical processes in an aquifer system.</title>
        <authorList>
            <person name="Anantharaman K."/>
            <person name="Brown C.T."/>
            <person name="Hug L.A."/>
            <person name="Sharon I."/>
            <person name="Castelle C.J."/>
            <person name="Probst A.J."/>
            <person name="Thomas B.C."/>
            <person name="Singh A."/>
            <person name="Wilkins M.J."/>
            <person name="Karaoz U."/>
            <person name="Brodie E.L."/>
            <person name="Williams K.H."/>
            <person name="Hubbard S.S."/>
            <person name="Banfield J.F."/>
        </authorList>
    </citation>
    <scope>NUCLEOTIDE SEQUENCE [LARGE SCALE GENOMIC DNA]</scope>
</reference>
<accession>A0A1F7X6F5</accession>
<evidence type="ECO:0000313" key="1">
    <source>
        <dbReference type="EMBL" id="OGM10652.1"/>
    </source>
</evidence>
<dbReference type="AlphaFoldDB" id="A0A1F7X6F5"/>
<dbReference type="Proteomes" id="UP000176939">
    <property type="component" value="Unassembled WGS sequence"/>
</dbReference>
<proteinExistence type="predicted"/>
<evidence type="ECO:0000313" key="2">
    <source>
        <dbReference type="Proteomes" id="UP000176939"/>
    </source>
</evidence>
<protein>
    <submittedName>
        <fullName evidence="1">Uncharacterized protein</fullName>
    </submittedName>
</protein>
<dbReference type="EMBL" id="MGFQ01000003">
    <property type="protein sequence ID" value="OGM10652.1"/>
    <property type="molecule type" value="Genomic_DNA"/>
</dbReference>
<name>A0A1F7X6F5_9BACT</name>
<sequence>MHGGVLKELFFVRRRNSMEQYACKCGNRNFEIFAGYIKCTQCGEEYKYYLGYLPLPQDFNGRRQVYVRKEFEKGKKNG</sequence>
<comment type="caution">
    <text evidence="1">The sequence shown here is derived from an EMBL/GenBank/DDBJ whole genome shotgun (WGS) entry which is preliminary data.</text>
</comment>